<gene>
    <name evidence="5" type="primary">rpmF</name>
    <name evidence="7" type="ORF">GCM10023093_12390</name>
</gene>
<dbReference type="InterPro" id="IPR011332">
    <property type="entry name" value="Ribosomal_zn-bd"/>
</dbReference>
<protein>
    <recommendedName>
        <fullName evidence="4 5">Large ribosomal subunit protein bL32</fullName>
    </recommendedName>
</protein>
<dbReference type="HAMAP" id="MF_00340">
    <property type="entry name" value="Ribosomal_bL32"/>
    <property type="match status" value="1"/>
</dbReference>
<dbReference type="PANTHER" id="PTHR35534">
    <property type="entry name" value="50S RIBOSOMAL PROTEIN L32"/>
    <property type="match status" value="1"/>
</dbReference>
<comment type="similarity">
    <text evidence="1 5">Belongs to the bacterial ribosomal protein bL32 family.</text>
</comment>
<dbReference type="PANTHER" id="PTHR35534:SF1">
    <property type="entry name" value="LARGE RIBOSOMAL SUBUNIT PROTEIN BL32"/>
    <property type="match status" value="1"/>
</dbReference>
<evidence type="ECO:0000256" key="3">
    <source>
        <dbReference type="ARBA" id="ARBA00023274"/>
    </source>
</evidence>
<dbReference type="Pfam" id="PF01783">
    <property type="entry name" value="Ribosomal_L32p"/>
    <property type="match status" value="1"/>
</dbReference>
<evidence type="ECO:0000256" key="6">
    <source>
        <dbReference type="SAM" id="MobiDB-lite"/>
    </source>
</evidence>
<proteinExistence type="inferred from homology"/>
<evidence type="ECO:0000313" key="8">
    <source>
        <dbReference type="Proteomes" id="UP001500067"/>
    </source>
</evidence>
<dbReference type="InterPro" id="IPR002677">
    <property type="entry name" value="Ribosomal_bL32"/>
</dbReference>
<dbReference type="Proteomes" id="UP001500067">
    <property type="component" value="Unassembled WGS sequence"/>
</dbReference>
<evidence type="ECO:0000256" key="4">
    <source>
        <dbReference type="ARBA" id="ARBA00035178"/>
    </source>
</evidence>
<dbReference type="RefSeq" id="WP_345080161.1">
    <property type="nucleotide sequence ID" value="NZ_BAABFA010000008.1"/>
</dbReference>
<keyword evidence="3 5" id="KW-0687">Ribonucleoprotein</keyword>
<dbReference type="SUPFAM" id="SSF57829">
    <property type="entry name" value="Zn-binding ribosomal proteins"/>
    <property type="match status" value="1"/>
</dbReference>
<name>A0ABP8N9I1_9BACT</name>
<keyword evidence="2 5" id="KW-0689">Ribosomal protein</keyword>
<evidence type="ECO:0000256" key="2">
    <source>
        <dbReference type="ARBA" id="ARBA00022980"/>
    </source>
</evidence>
<feature type="region of interest" description="Disordered" evidence="6">
    <location>
        <begin position="1"/>
        <end position="27"/>
    </location>
</feature>
<sequence>MPNPKRRHSQQRGAKRRTHYKATAETWSLDQTTGETHLRHRAHWVEGKLYYRGRVVVDKAPVAEAPAAEGETDQ</sequence>
<dbReference type="EMBL" id="BAABFA010000008">
    <property type="protein sequence ID" value="GAA4463582.1"/>
    <property type="molecule type" value="Genomic_DNA"/>
</dbReference>
<dbReference type="NCBIfam" id="TIGR01031">
    <property type="entry name" value="rpmF_bact"/>
    <property type="match status" value="1"/>
</dbReference>
<keyword evidence="8" id="KW-1185">Reference proteome</keyword>
<accession>A0ABP8N9I1</accession>
<evidence type="ECO:0000256" key="5">
    <source>
        <dbReference type="HAMAP-Rule" id="MF_00340"/>
    </source>
</evidence>
<feature type="compositionally biased region" description="Basic residues" evidence="6">
    <location>
        <begin position="1"/>
        <end position="20"/>
    </location>
</feature>
<comment type="caution">
    <text evidence="7">The sequence shown here is derived from an EMBL/GenBank/DDBJ whole genome shotgun (WGS) entry which is preliminary data.</text>
</comment>
<evidence type="ECO:0000256" key="1">
    <source>
        <dbReference type="ARBA" id="ARBA00008560"/>
    </source>
</evidence>
<organism evidence="7 8">
    <name type="scientific">Nemorincola caseinilytica</name>
    <dbReference type="NCBI Taxonomy" id="2054315"/>
    <lineage>
        <taxon>Bacteria</taxon>
        <taxon>Pseudomonadati</taxon>
        <taxon>Bacteroidota</taxon>
        <taxon>Chitinophagia</taxon>
        <taxon>Chitinophagales</taxon>
        <taxon>Chitinophagaceae</taxon>
        <taxon>Nemorincola</taxon>
    </lineage>
</organism>
<dbReference type="InterPro" id="IPR044957">
    <property type="entry name" value="Ribosomal_bL32_bact"/>
</dbReference>
<evidence type="ECO:0000313" key="7">
    <source>
        <dbReference type="EMBL" id="GAA4463582.1"/>
    </source>
</evidence>
<reference evidence="8" key="1">
    <citation type="journal article" date="2019" name="Int. J. Syst. Evol. Microbiol.">
        <title>The Global Catalogue of Microorganisms (GCM) 10K type strain sequencing project: providing services to taxonomists for standard genome sequencing and annotation.</title>
        <authorList>
            <consortium name="The Broad Institute Genomics Platform"/>
            <consortium name="The Broad Institute Genome Sequencing Center for Infectious Disease"/>
            <person name="Wu L."/>
            <person name="Ma J."/>
        </authorList>
    </citation>
    <scope>NUCLEOTIDE SEQUENCE [LARGE SCALE GENOMIC DNA]</scope>
    <source>
        <strain evidence="8">JCM 32105</strain>
    </source>
</reference>